<evidence type="ECO:0000256" key="4">
    <source>
        <dbReference type="PROSITE-ProRule" id="PRU01343"/>
    </source>
</evidence>
<keyword evidence="3" id="KW-0862">Zinc</keyword>
<keyword evidence="6" id="KW-0472">Membrane</keyword>
<organism evidence="8 9">
    <name type="scientific">Striga hermonthica</name>
    <name type="common">Purple witchweed</name>
    <name type="synonym">Buchnera hermonthica</name>
    <dbReference type="NCBI Taxonomy" id="68872"/>
    <lineage>
        <taxon>Eukaryota</taxon>
        <taxon>Viridiplantae</taxon>
        <taxon>Streptophyta</taxon>
        <taxon>Embryophyta</taxon>
        <taxon>Tracheophyta</taxon>
        <taxon>Spermatophyta</taxon>
        <taxon>Magnoliopsida</taxon>
        <taxon>eudicotyledons</taxon>
        <taxon>Gunneridae</taxon>
        <taxon>Pentapetalae</taxon>
        <taxon>asterids</taxon>
        <taxon>lamiids</taxon>
        <taxon>Lamiales</taxon>
        <taxon>Orobanchaceae</taxon>
        <taxon>Buchnereae</taxon>
        <taxon>Striga</taxon>
    </lineage>
</organism>
<protein>
    <recommendedName>
        <fullName evidence="7">GRF-type domain-containing protein</fullName>
    </recommendedName>
</protein>
<dbReference type="PANTHER" id="PTHR33248">
    <property type="entry name" value="ZINC ION-BINDING PROTEIN"/>
    <property type="match status" value="1"/>
</dbReference>
<dbReference type="OrthoDB" id="2822301at2759"/>
<evidence type="ECO:0000256" key="6">
    <source>
        <dbReference type="SAM" id="Phobius"/>
    </source>
</evidence>
<dbReference type="InterPro" id="IPR010666">
    <property type="entry name" value="Znf_GRF"/>
</dbReference>
<feature type="domain" description="GRF-type" evidence="7">
    <location>
        <begin position="125"/>
        <end position="166"/>
    </location>
</feature>
<name>A0A9N7MGY8_STRHE</name>
<keyword evidence="6" id="KW-1133">Transmembrane helix</keyword>
<accession>A0A9N7MGY8</accession>
<dbReference type="GO" id="GO:0008270">
    <property type="term" value="F:zinc ion binding"/>
    <property type="evidence" value="ECO:0007669"/>
    <property type="project" value="UniProtKB-KW"/>
</dbReference>
<dbReference type="EMBL" id="CACSLK010000984">
    <property type="protein sequence ID" value="CAA0807089.1"/>
    <property type="molecule type" value="Genomic_DNA"/>
</dbReference>
<keyword evidence="1" id="KW-0479">Metal-binding</keyword>
<sequence>MLVFSNVRLLSAFGFPQILTEYLRYWRVGFSQVSPIAWLKIISLLVLFSQQGWEMTTPDDIRALFLMKETRKKSGQFSIFVRDPSPKIDLTRTLASETKNPNPHFPQIDLTKKSENSYVSDHRFCYCDQRAVIQTSWTTENPGRRFRSCIGSERGRCDFFSWVDPPICKRAKEIIPGLLRKSNVLRVENEELREENMRLVELKKKLELENSVLQMKMQSNKKTKIWLVLGVVLFFYLFSKTKC</sequence>
<keyword evidence="5" id="KW-0175">Coiled coil</keyword>
<dbReference type="Proteomes" id="UP001153555">
    <property type="component" value="Unassembled WGS sequence"/>
</dbReference>
<gene>
    <name evidence="8" type="ORF">SHERM_09956</name>
</gene>
<evidence type="ECO:0000256" key="2">
    <source>
        <dbReference type="ARBA" id="ARBA00022771"/>
    </source>
</evidence>
<proteinExistence type="predicted"/>
<keyword evidence="6" id="KW-0812">Transmembrane</keyword>
<evidence type="ECO:0000259" key="7">
    <source>
        <dbReference type="PROSITE" id="PS51999"/>
    </source>
</evidence>
<keyword evidence="9" id="KW-1185">Reference proteome</keyword>
<comment type="caution">
    <text evidence="8">The sequence shown here is derived from an EMBL/GenBank/DDBJ whole genome shotgun (WGS) entry which is preliminary data.</text>
</comment>
<dbReference type="Pfam" id="PF06839">
    <property type="entry name" value="Zn_ribbon_GRF"/>
    <property type="match status" value="1"/>
</dbReference>
<feature type="transmembrane region" description="Helical" evidence="6">
    <location>
        <begin position="223"/>
        <end position="239"/>
    </location>
</feature>
<dbReference type="AlphaFoldDB" id="A0A9N7MGY8"/>
<evidence type="ECO:0000256" key="5">
    <source>
        <dbReference type="SAM" id="Coils"/>
    </source>
</evidence>
<dbReference type="PROSITE" id="PS51999">
    <property type="entry name" value="ZF_GRF"/>
    <property type="match status" value="1"/>
</dbReference>
<keyword evidence="2 4" id="KW-0863">Zinc-finger</keyword>
<evidence type="ECO:0000313" key="8">
    <source>
        <dbReference type="EMBL" id="CAA0807089.1"/>
    </source>
</evidence>
<evidence type="ECO:0000256" key="1">
    <source>
        <dbReference type="ARBA" id="ARBA00022723"/>
    </source>
</evidence>
<reference evidence="8" key="1">
    <citation type="submission" date="2019-12" db="EMBL/GenBank/DDBJ databases">
        <authorList>
            <person name="Scholes J."/>
        </authorList>
    </citation>
    <scope>NUCLEOTIDE SEQUENCE</scope>
</reference>
<evidence type="ECO:0000256" key="3">
    <source>
        <dbReference type="ARBA" id="ARBA00022833"/>
    </source>
</evidence>
<feature type="coiled-coil region" evidence="5">
    <location>
        <begin position="182"/>
        <end position="209"/>
    </location>
</feature>
<evidence type="ECO:0000313" key="9">
    <source>
        <dbReference type="Proteomes" id="UP001153555"/>
    </source>
</evidence>